<proteinExistence type="predicted"/>
<reference evidence="2 3" key="1">
    <citation type="journal article" date="2016" name="Nat. Commun.">
        <title>Thousands of microbial genomes shed light on interconnected biogeochemical processes in an aquifer system.</title>
        <authorList>
            <person name="Anantharaman K."/>
            <person name="Brown C.T."/>
            <person name="Hug L.A."/>
            <person name="Sharon I."/>
            <person name="Castelle C.J."/>
            <person name="Probst A.J."/>
            <person name="Thomas B.C."/>
            <person name="Singh A."/>
            <person name="Wilkins M.J."/>
            <person name="Karaoz U."/>
            <person name="Brodie E.L."/>
            <person name="Williams K.H."/>
            <person name="Hubbard S.S."/>
            <person name="Banfield J.F."/>
        </authorList>
    </citation>
    <scope>NUCLEOTIDE SEQUENCE [LARGE SCALE GENOMIC DNA]</scope>
</reference>
<keyword evidence="1" id="KW-0732">Signal</keyword>
<protein>
    <recommendedName>
        <fullName evidence="4">DUF3108 domain-containing protein</fullName>
    </recommendedName>
</protein>
<evidence type="ECO:0000313" key="2">
    <source>
        <dbReference type="EMBL" id="OGF62315.1"/>
    </source>
</evidence>
<feature type="chain" id="PRO_5009521991" description="DUF3108 domain-containing protein" evidence="1">
    <location>
        <begin position="25"/>
        <end position="240"/>
    </location>
</feature>
<comment type="caution">
    <text evidence="2">The sequence shown here is derived from an EMBL/GenBank/DDBJ whole genome shotgun (WGS) entry which is preliminary data.</text>
</comment>
<dbReference type="STRING" id="1798325.A2834_04625"/>
<dbReference type="AlphaFoldDB" id="A0A1F5VFW8"/>
<dbReference type="Proteomes" id="UP000179251">
    <property type="component" value="Unassembled WGS sequence"/>
</dbReference>
<accession>A0A1F5VFW8</accession>
<gene>
    <name evidence="2" type="ORF">A2834_04625</name>
</gene>
<evidence type="ECO:0008006" key="4">
    <source>
        <dbReference type="Google" id="ProtNLM"/>
    </source>
</evidence>
<evidence type="ECO:0000256" key="1">
    <source>
        <dbReference type="SAM" id="SignalP"/>
    </source>
</evidence>
<sequence length="240" mass="27798">MKRFFAIVALTIFAPFFVATDASALFGLLDKKYSRRPYDKLIVNGEVRAVTNIIPLPEKSYLIEWKNEKGTTIYYWVEKRKDSGEVVWQASPMELSTYEYTYRPDGKAESVLLRVIWPELKSVARNPRLEPCTPKNTTDCYTFNEAAIEMLLTAERDENGVITGGTVKNTFFTKDGRTLNKEQKVRVTYPNQDTMRITFEGFGEPWAYVDAWQEYRIENGKLVWEICRNFGKDSCTSKDK</sequence>
<evidence type="ECO:0000313" key="3">
    <source>
        <dbReference type="Proteomes" id="UP000179251"/>
    </source>
</evidence>
<organism evidence="2 3">
    <name type="scientific">Candidatus Giovannonibacteria bacterium RIFCSPHIGHO2_01_FULL_45_23</name>
    <dbReference type="NCBI Taxonomy" id="1798325"/>
    <lineage>
        <taxon>Bacteria</taxon>
        <taxon>Candidatus Giovannoniibacteriota</taxon>
    </lineage>
</organism>
<feature type="signal peptide" evidence="1">
    <location>
        <begin position="1"/>
        <end position="24"/>
    </location>
</feature>
<name>A0A1F5VFW8_9BACT</name>
<dbReference type="EMBL" id="MFHD01000019">
    <property type="protein sequence ID" value="OGF62315.1"/>
    <property type="molecule type" value="Genomic_DNA"/>
</dbReference>